<organism evidence="1 3">
    <name type="scientific">Sellimonas catena</name>
    <dbReference type="NCBI Taxonomy" id="2994035"/>
    <lineage>
        <taxon>Bacteria</taxon>
        <taxon>Bacillati</taxon>
        <taxon>Bacillota</taxon>
        <taxon>Clostridia</taxon>
        <taxon>Lachnospirales</taxon>
        <taxon>Lachnospiraceae</taxon>
        <taxon>Sellimonas</taxon>
    </lineage>
</organism>
<accession>A0A9W6C4Q4</accession>
<evidence type="ECO:0000313" key="1">
    <source>
        <dbReference type="EMBL" id="GLG03103.1"/>
    </source>
</evidence>
<keyword evidence="3" id="KW-1185">Reference proteome</keyword>
<proteinExistence type="predicted"/>
<reference evidence="1" key="1">
    <citation type="submission" date="2022-11" db="EMBL/GenBank/DDBJ databases">
        <title>Draft genome sequence of Sellimonas catena strain 12EGH17.</title>
        <authorList>
            <person name="Hisatomi A."/>
            <person name="Ohkuma M."/>
            <person name="Sakamoto M."/>
        </authorList>
    </citation>
    <scope>NUCLEOTIDE SEQUENCE</scope>
    <source>
        <strain evidence="1">12EGH17</strain>
    </source>
</reference>
<evidence type="ECO:0000313" key="3">
    <source>
        <dbReference type="Proteomes" id="UP001145145"/>
    </source>
</evidence>
<dbReference type="EMBL" id="BSBO01000002">
    <property type="protein sequence ID" value="GLG03103.1"/>
    <property type="molecule type" value="Genomic_DNA"/>
</dbReference>
<reference evidence="2" key="4">
    <citation type="submission" date="2022-11" db="EMBL/GenBank/DDBJ databases">
        <title>Draft genome sequence of Sellimonas catena strain 18CBH55.</title>
        <authorList>
            <person name="Hisatomi A."/>
            <person name="Ohkuma M."/>
            <person name="Sakamoto M."/>
        </authorList>
    </citation>
    <scope>NUCLEOTIDE SEQUENCE</scope>
    <source>
        <strain evidence="2">18CBH55</strain>
    </source>
</reference>
<dbReference type="AlphaFoldDB" id="A0A9W6C4Q4"/>
<reference evidence="2" key="3">
    <citation type="submission" date="2022-11" db="EMBL/GenBank/DDBJ databases">
        <title>Draft genome sequence of Sellimonas catena strain 18CBH55.</title>
        <authorList>
            <person name="Atsushi H."/>
            <person name="Moriya O."/>
            <person name="Mitsuo S."/>
        </authorList>
    </citation>
    <scope>NUCLEOTIDE SEQUENCE</scope>
    <source>
        <strain evidence="2">18CBH55</strain>
    </source>
</reference>
<comment type="caution">
    <text evidence="1">The sequence shown here is derived from an EMBL/GenBank/DDBJ whole genome shotgun (WGS) entry which is preliminary data.</text>
</comment>
<reference evidence="1 3" key="5">
    <citation type="journal article" date="2023" name="Int. J. Syst. Evol. Microbiol.">
        <title>Sellimonas catena sp. nov., isolated from human faeces.</title>
        <authorList>
            <person name="Hisatomi A."/>
            <person name="Ohkuma M."/>
            <person name="Sakamoto M."/>
        </authorList>
    </citation>
    <scope>NUCLEOTIDE SEQUENCE [LARGE SCALE GENOMIC DNA]</scope>
    <source>
        <strain evidence="1 3">12EGH17</strain>
        <strain evidence="2">18CBH55</strain>
    </source>
</reference>
<name>A0A9W6C4Q4_9FIRM</name>
<reference evidence="1" key="2">
    <citation type="submission" date="2022-11" db="EMBL/GenBank/DDBJ databases">
        <title>Draft genome sequence of Sellimonas catena strain 12EGH17.</title>
        <authorList>
            <person name="Atsushi H."/>
            <person name="Moriya O."/>
            <person name="Mitsuo S."/>
        </authorList>
    </citation>
    <scope>NUCLEOTIDE SEQUENCE</scope>
    <source>
        <strain evidence="1">12EGH17</strain>
    </source>
</reference>
<evidence type="ECO:0000313" key="2">
    <source>
        <dbReference type="EMBL" id="GLG91445.1"/>
    </source>
</evidence>
<sequence>MFNRKLRSLLNKTLRGMRTRAKQKFVAKATALGARVPRAELFVLWDFFKKLHKITGREDTRKQKKECAK</sequence>
<dbReference type="EMBL" id="BSCH01000021">
    <property type="protein sequence ID" value="GLG91445.1"/>
    <property type="molecule type" value="Genomic_DNA"/>
</dbReference>
<dbReference type="Proteomes" id="UP001145145">
    <property type="component" value="Unassembled WGS sequence"/>
</dbReference>
<dbReference type="Proteomes" id="UP001145094">
    <property type="component" value="Unassembled WGS sequence"/>
</dbReference>
<protein>
    <submittedName>
        <fullName evidence="1">Uncharacterized protein</fullName>
    </submittedName>
</protein>
<gene>
    <name evidence="1" type="ORF">Selli1_02770</name>
    <name evidence="2" type="ORF">Selli2_28720</name>
</gene>